<evidence type="ECO:0000256" key="10">
    <source>
        <dbReference type="SAM" id="Coils"/>
    </source>
</evidence>
<evidence type="ECO:0000256" key="3">
    <source>
        <dbReference type="ARBA" id="ARBA00022723"/>
    </source>
</evidence>
<dbReference type="GO" id="GO:0070860">
    <property type="term" value="C:RNA polymerase I core factor complex"/>
    <property type="evidence" value="ECO:0007669"/>
    <property type="project" value="InterPro"/>
</dbReference>
<dbReference type="PANTHER" id="PTHR31576">
    <property type="entry name" value="TATA BOX-BINDING PROTEIN-ASSOCIATED FACTOR RNA POLYMERASE I SUBUNIT B"/>
    <property type="match status" value="1"/>
</dbReference>
<keyword evidence="5" id="KW-0862">Zinc</keyword>
<name>A0A016WTP1_9BILA</name>
<evidence type="ECO:0000256" key="11">
    <source>
        <dbReference type="SAM" id="MobiDB-lite"/>
    </source>
</evidence>
<dbReference type="GO" id="GO:0042790">
    <property type="term" value="P:nucleolar large rRNA transcription by RNA polymerase I"/>
    <property type="evidence" value="ECO:0007669"/>
    <property type="project" value="TreeGrafter"/>
</dbReference>
<evidence type="ECO:0000256" key="6">
    <source>
        <dbReference type="ARBA" id="ARBA00023015"/>
    </source>
</evidence>
<accession>A0A016WTP1</accession>
<feature type="compositionally biased region" description="Basic and acidic residues" evidence="11">
    <location>
        <begin position="95"/>
        <end position="112"/>
    </location>
</feature>
<proteinExistence type="inferred from homology"/>
<feature type="region of interest" description="Disordered" evidence="11">
    <location>
        <begin position="243"/>
        <end position="267"/>
    </location>
</feature>
<dbReference type="Proteomes" id="UP000024635">
    <property type="component" value="Unassembled WGS sequence"/>
</dbReference>
<sequence length="709" mass="80659">MSSSACTVCGSKRTKVMDGLMYCEVCGTQIFDFREVEADEDQLVGGFGKIRTKKVREQVDKSLGKTDFVALGLSTAVAGKKRKGEALRSLAPTKGTREVEHDKPSKLSKDITSGREHAPSYLRCVGTRLSAFTKILAKGVTQIRRDSAVPDGFADHTFAIFQRYLSVCNVAFTSNDYTDDLEKMFRALVLNTNIAFERAREKKAKLERRKKRGKEALQKSLTAWDLLMGDTLDENLELRSDDEHIDDEEPNNEHPSTSTTPSKPQMVSVVDTKIPKEVLDNASAFYVGMDVLVAILYVSVITIGCRWIVLSDIIRWIREDRMSITLFQRTALDYASIQGSKKSKTGSWSNMDLPLYEFQRTALFIWQLCRLPPTPAKIDFKQVVARLLYHVNLPEAMMERVLVLINAAPPCARLDDESLRRQGRIEQGPYANGFNTVGEKFSISHMLHAFGRMKRHRSDTYTDIFFSTETKAFAFILMVLKLSFGLDDSTEVALSKQVEGKGRSVFNFMEWFYQLKMRMMFWEGYDPLDILQTSRPVEPLYYENEFPRGENTHFYIHSNQDAKTAYAFRHYPRDSGFIHCVPSKIRIDSSTSIPNPFSEETYDAQSNRNDDESLYVPLRSQENVLRAFLMRPRSEDEKQEIRTMVDEEAVKVFKANYELKVLRSASSWKGRHQVALANRVPHSAGHVSLVPKITSVILVLTGQMQASSI</sequence>
<keyword evidence="3" id="KW-0479">Metal-binding</keyword>
<keyword evidence="6" id="KW-0805">Transcription regulation</keyword>
<comment type="caution">
    <text evidence="12">The sequence shown here is derived from an EMBL/GenBank/DDBJ whole genome shotgun (WGS) entry which is preliminary data.</text>
</comment>
<evidence type="ECO:0000313" key="13">
    <source>
        <dbReference type="Proteomes" id="UP000024635"/>
    </source>
</evidence>
<evidence type="ECO:0000256" key="2">
    <source>
        <dbReference type="ARBA" id="ARBA00006899"/>
    </source>
</evidence>
<dbReference type="EMBL" id="JARK01000125">
    <property type="protein sequence ID" value="EYC42602.1"/>
    <property type="molecule type" value="Genomic_DNA"/>
</dbReference>
<dbReference type="InterPro" id="IPR033599">
    <property type="entry name" value="TAF1B/Rrn7"/>
</dbReference>
<organism evidence="12 13">
    <name type="scientific">Ancylostoma ceylanicum</name>
    <dbReference type="NCBI Taxonomy" id="53326"/>
    <lineage>
        <taxon>Eukaryota</taxon>
        <taxon>Metazoa</taxon>
        <taxon>Ecdysozoa</taxon>
        <taxon>Nematoda</taxon>
        <taxon>Chromadorea</taxon>
        <taxon>Rhabditida</taxon>
        <taxon>Rhabditina</taxon>
        <taxon>Rhabditomorpha</taxon>
        <taxon>Strongyloidea</taxon>
        <taxon>Ancylostomatidae</taxon>
        <taxon>Ancylostomatinae</taxon>
        <taxon>Ancylostoma</taxon>
    </lineage>
</organism>
<feature type="coiled-coil region" evidence="10">
    <location>
        <begin position="189"/>
        <end position="216"/>
    </location>
</feature>
<reference evidence="13" key="1">
    <citation type="journal article" date="2015" name="Nat. Genet.">
        <title>The genome and transcriptome of the zoonotic hookworm Ancylostoma ceylanicum identify infection-specific gene families.</title>
        <authorList>
            <person name="Schwarz E.M."/>
            <person name="Hu Y."/>
            <person name="Antoshechkin I."/>
            <person name="Miller M.M."/>
            <person name="Sternberg P.W."/>
            <person name="Aroian R.V."/>
        </authorList>
    </citation>
    <scope>NUCLEOTIDE SEQUENCE</scope>
    <source>
        <strain evidence="13">HY135</strain>
    </source>
</reference>
<keyword evidence="10" id="KW-0175">Coiled coil</keyword>
<evidence type="ECO:0000256" key="8">
    <source>
        <dbReference type="ARBA" id="ARBA00023163"/>
    </source>
</evidence>
<evidence type="ECO:0008006" key="14">
    <source>
        <dbReference type="Google" id="ProtNLM"/>
    </source>
</evidence>
<dbReference type="GO" id="GO:0008270">
    <property type="term" value="F:zinc ion binding"/>
    <property type="evidence" value="ECO:0007669"/>
    <property type="project" value="UniProtKB-KW"/>
</dbReference>
<dbReference type="GO" id="GO:0001164">
    <property type="term" value="F:RNA polymerase I core promoter sequence-specific DNA binding"/>
    <property type="evidence" value="ECO:0007669"/>
    <property type="project" value="InterPro"/>
</dbReference>
<keyword evidence="13" id="KW-1185">Reference proteome</keyword>
<comment type="similarity">
    <text evidence="2">Belongs to the RRN7/TAF1B family.</text>
</comment>
<feature type="region of interest" description="Disordered" evidence="11">
    <location>
        <begin position="87"/>
        <end position="112"/>
    </location>
</feature>
<evidence type="ECO:0000256" key="1">
    <source>
        <dbReference type="ARBA" id="ARBA00004604"/>
    </source>
</evidence>
<comment type="subcellular location">
    <subcellularLocation>
        <location evidence="1">Nucleus</location>
        <location evidence="1">Nucleolus</location>
    </subcellularLocation>
</comment>
<dbReference type="GO" id="GO:0005668">
    <property type="term" value="C:RNA polymerase transcription factor SL1 complex"/>
    <property type="evidence" value="ECO:0007669"/>
    <property type="project" value="TreeGrafter"/>
</dbReference>
<evidence type="ECO:0000256" key="5">
    <source>
        <dbReference type="ARBA" id="ARBA00022833"/>
    </source>
</evidence>
<evidence type="ECO:0000256" key="7">
    <source>
        <dbReference type="ARBA" id="ARBA00023125"/>
    </source>
</evidence>
<dbReference type="STRING" id="53326.A0A016WTP1"/>
<keyword evidence="4" id="KW-0863">Zinc-finger</keyword>
<feature type="region of interest" description="Disordered" evidence="11">
    <location>
        <begin position="591"/>
        <end position="610"/>
    </location>
</feature>
<dbReference type="OrthoDB" id="10069252at2759"/>
<feature type="compositionally biased region" description="Polar residues" evidence="11">
    <location>
        <begin position="253"/>
        <end position="265"/>
    </location>
</feature>
<gene>
    <name evidence="12" type="primary">Acey_s0525.g2926</name>
    <name evidence="12" type="synonym">Acey-F23H11.2</name>
    <name evidence="12" type="ORF">Y032_0525g2926</name>
</gene>
<keyword evidence="9" id="KW-0539">Nucleus</keyword>
<evidence type="ECO:0000256" key="4">
    <source>
        <dbReference type="ARBA" id="ARBA00022771"/>
    </source>
</evidence>
<keyword evidence="8" id="KW-0804">Transcription</keyword>
<protein>
    <recommendedName>
        <fullName evidence="14">TATA box-binding protein-associated factor RNA polymerase I subunit B</fullName>
    </recommendedName>
</protein>
<keyword evidence="7" id="KW-0238">DNA-binding</keyword>
<dbReference type="PANTHER" id="PTHR31576:SF2">
    <property type="entry name" value="TATA BOX-BINDING PROTEIN-ASSOCIATED FACTOR RNA POLYMERASE I SUBUNIT B"/>
    <property type="match status" value="1"/>
</dbReference>
<evidence type="ECO:0000313" key="12">
    <source>
        <dbReference type="EMBL" id="EYC42602.1"/>
    </source>
</evidence>
<dbReference type="AlphaFoldDB" id="A0A016WTP1"/>
<evidence type="ECO:0000256" key="9">
    <source>
        <dbReference type="ARBA" id="ARBA00023242"/>
    </source>
</evidence>